<evidence type="ECO:0000256" key="1">
    <source>
        <dbReference type="SAM" id="Phobius"/>
    </source>
</evidence>
<protein>
    <submittedName>
        <fullName evidence="2">Uncharacterized protein</fullName>
    </submittedName>
</protein>
<name>A0A8S5VD73_9CAUD</name>
<proteinExistence type="predicted"/>
<keyword evidence="1" id="KW-0812">Transmembrane</keyword>
<keyword evidence="1" id="KW-0472">Membrane</keyword>
<dbReference type="EMBL" id="BK016245">
    <property type="protein sequence ID" value="DAG04722.1"/>
    <property type="molecule type" value="Genomic_DNA"/>
</dbReference>
<sequence length="139" mass="15567">MVLNLDGNNEKLTLGEKILFLTVGVLITLVVGYFVWAIGDGIYRHYNPIEWTATIEELEPDIYGYTSTMVSNIPAENYEMLTVLCNGTYMNIKGHIKIVYDSNAPYIEYKSTNTVNADSVIVHVQKGQIKNNGVSTVTR</sequence>
<organism evidence="2">
    <name type="scientific">Siphoviridae sp. ctGa111</name>
    <dbReference type="NCBI Taxonomy" id="2825413"/>
    <lineage>
        <taxon>Viruses</taxon>
        <taxon>Duplodnaviria</taxon>
        <taxon>Heunggongvirae</taxon>
        <taxon>Uroviricota</taxon>
        <taxon>Caudoviricetes</taxon>
    </lineage>
</organism>
<evidence type="ECO:0000313" key="2">
    <source>
        <dbReference type="EMBL" id="DAG04722.1"/>
    </source>
</evidence>
<keyword evidence="1" id="KW-1133">Transmembrane helix</keyword>
<accession>A0A8S5VD73</accession>
<feature type="transmembrane region" description="Helical" evidence="1">
    <location>
        <begin position="18"/>
        <end position="38"/>
    </location>
</feature>
<reference evidence="2" key="1">
    <citation type="journal article" date="2021" name="Proc. Natl. Acad. Sci. U.S.A.">
        <title>A Catalog of Tens of Thousands of Viruses from Human Metagenomes Reveals Hidden Associations with Chronic Diseases.</title>
        <authorList>
            <person name="Tisza M.J."/>
            <person name="Buck C.B."/>
        </authorList>
    </citation>
    <scope>NUCLEOTIDE SEQUENCE</scope>
    <source>
        <strain evidence="2">CtGa111</strain>
    </source>
</reference>